<evidence type="ECO:0000256" key="1">
    <source>
        <dbReference type="SAM" id="MobiDB-lite"/>
    </source>
</evidence>
<sequence length="31" mass="3346">MAQWCGRGATRRGEGATAAPLDRTRRGSEAR</sequence>
<evidence type="ECO:0000313" key="2">
    <source>
        <dbReference type="EMBL" id="JAD59635.1"/>
    </source>
</evidence>
<dbReference type="EMBL" id="GBRH01238260">
    <property type="protein sequence ID" value="JAD59635.1"/>
    <property type="molecule type" value="Transcribed_RNA"/>
</dbReference>
<dbReference type="AlphaFoldDB" id="A0A0A9BEK2"/>
<organism evidence="2">
    <name type="scientific">Arundo donax</name>
    <name type="common">Giant reed</name>
    <name type="synonym">Donax arundinaceus</name>
    <dbReference type="NCBI Taxonomy" id="35708"/>
    <lineage>
        <taxon>Eukaryota</taxon>
        <taxon>Viridiplantae</taxon>
        <taxon>Streptophyta</taxon>
        <taxon>Embryophyta</taxon>
        <taxon>Tracheophyta</taxon>
        <taxon>Spermatophyta</taxon>
        <taxon>Magnoliopsida</taxon>
        <taxon>Liliopsida</taxon>
        <taxon>Poales</taxon>
        <taxon>Poaceae</taxon>
        <taxon>PACMAD clade</taxon>
        <taxon>Arundinoideae</taxon>
        <taxon>Arundineae</taxon>
        <taxon>Arundo</taxon>
    </lineage>
</organism>
<reference evidence="2" key="2">
    <citation type="journal article" date="2015" name="Data Brief">
        <title>Shoot transcriptome of the giant reed, Arundo donax.</title>
        <authorList>
            <person name="Barrero R.A."/>
            <person name="Guerrero F.D."/>
            <person name="Moolhuijzen P."/>
            <person name="Goolsby J.A."/>
            <person name="Tidwell J."/>
            <person name="Bellgard S.E."/>
            <person name="Bellgard M.I."/>
        </authorList>
    </citation>
    <scope>NUCLEOTIDE SEQUENCE</scope>
    <source>
        <tissue evidence="2">Shoot tissue taken approximately 20 cm above the soil surface</tissue>
    </source>
</reference>
<proteinExistence type="predicted"/>
<reference evidence="2" key="1">
    <citation type="submission" date="2014-09" db="EMBL/GenBank/DDBJ databases">
        <authorList>
            <person name="Magalhaes I.L.F."/>
            <person name="Oliveira U."/>
            <person name="Santos F.R."/>
            <person name="Vidigal T.H.D.A."/>
            <person name="Brescovit A.D."/>
            <person name="Santos A.J."/>
        </authorList>
    </citation>
    <scope>NUCLEOTIDE SEQUENCE</scope>
    <source>
        <tissue evidence="2">Shoot tissue taken approximately 20 cm above the soil surface</tissue>
    </source>
</reference>
<accession>A0A0A9BEK2</accession>
<feature type="compositionally biased region" description="Basic and acidic residues" evidence="1">
    <location>
        <begin position="22"/>
        <end position="31"/>
    </location>
</feature>
<protein>
    <submittedName>
        <fullName evidence="2">Uncharacterized protein</fullName>
    </submittedName>
</protein>
<name>A0A0A9BEK2_ARUDO</name>
<feature type="region of interest" description="Disordered" evidence="1">
    <location>
        <begin position="1"/>
        <end position="31"/>
    </location>
</feature>